<feature type="region of interest" description="Disordered" evidence="1">
    <location>
        <begin position="456"/>
        <end position="476"/>
    </location>
</feature>
<feature type="compositionally biased region" description="Acidic residues" evidence="1">
    <location>
        <begin position="600"/>
        <end position="610"/>
    </location>
</feature>
<feature type="non-terminal residue" evidence="2">
    <location>
        <position position="1"/>
    </location>
</feature>
<dbReference type="EMBL" id="AGNL01044799">
    <property type="protein sequence ID" value="EJK49439.1"/>
    <property type="molecule type" value="Genomic_DNA"/>
</dbReference>
<accession>K0RAT7</accession>
<name>K0RAT7_THAOC</name>
<comment type="caution">
    <text evidence="2">The sequence shown here is derived from an EMBL/GenBank/DDBJ whole genome shotgun (WGS) entry which is preliminary data.</text>
</comment>
<evidence type="ECO:0000313" key="3">
    <source>
        <dbReference type="Proteomes" id="UP000266841"/>
    </source>
</evidence>
<evidence type="ECO:0000256" key="1">
    <source>
        <dbReference type="SAM" id="MobiDB-lite"/>
    </source>
</evidence>
<keyword evidence="3" id="KW-1185">Reference proteome</keyword>
<gene>
    <name evidence="2" type="ORF">THAOC_31686</name>
</gene>
<evidence type="ECO:0008006" key="4">
    <source>
        <dbReference type="Google" id="ProtNLM"/>
    </source>
</evidence>
<organism evidence="2 3">
    <name type="scientific">Thalassiosira oceanica</name>
    <name type="common">Marine diatom</name>
    <dbReference type="NCBI Taxonomy" id="159749"/>
    <lineage>
        <taxon>Eukaryota</taxon>
        <taxon>Sar</taxon>
        <taxon>Stramenopiles</taxon>
        <taxon>Ochrophyta</taxon>
        <taxon>Bacillariophyta</taxon>
        <taxon>Coscinodiscophyceae</taxon>
        <taxon>Thalassiosirophycidae</taxon>
        <taxon>Thalassiosirales</taxon>
        <taxon>Thalassiosiraceae</taxon>
        <taxon>Thalassiosira</taxon>
    </lineage>
</organism>
<evidence type="ECO:0000313" key="2">
    <source>
        <dbReference type="EMBL" id="EJK49439.1"/>
    </source>
</evidence>
<feature type="region of interest" description="Disordered" evidence="1">
    <location>
        <begin position="596"/>
        <end position="621"/>
    </location>
</feature>
<feature type="region of interest" description="Disordered" evidence="1">
    <location>
        <begin position="512"/>
        <end position="535"/>
    </location>
</feature>
<sequence length="811" mass="90943">SDVADESNFLAPTISKHRLDIAAYTYVYDMLLVPHLLEDDQLSDGEVSFWKNKAVRDILLRKRYDHHSWRHAHSCFKKGNECRFFLPTCMCTSTQLFVDKKNPLEDVILHQLDGTKKSESMFCLQLERGQGCQYMNTHSKPISAVVGSNTNVQTGSIMQHFYAMNYQIKDTSEDDGKAKERVTKSVVSQLLKAQDRRRQAEAEDQEPENADFITGLSMTLSAVQASTSHLAVSAPMAHNMGINSCSRFHFSHQNVPVLILQLEGVLSGNYEDVVVIVRSMTDNIPVTEESAAPEETENDRSKNKYRFTDGHPGVHFAFLSRLSHYLVPNICLPRGGLCRIRDLEIGRNDPSDECRKLRNEYAKTALLMGCPLRHLDDICPGGNYWEIFHQFVKQDSADRAERKRKKEFPGDRFREISRGDGLLFWRKVFDILHNHDRILVMKDCRGGRAPDLVTARTEQNNVDAADSAESKKETRNPDISAFCEDIAFEGEDNDVEMDQEWDESKHKYSNRALIEGSEARPERLVGPNLSNDDAHRSLFSSDEIHLQENDAEGSNHNSNEQSREEQDTIKPCYRTMIKLIEGPLLSHVPFDDVYSYDSAGSDESDDDEASSGEPSAAHGAEVNTGQFCRPRVLSLADTARLMHREKGTVMDEDQYILYEVICAQFLLSVLNDGLNALDGELGHRSTISEALQLSVGDIDSLKVRLRRLGAKTIQLGASSRDQLIAFVTGMAGAGKSTGLMVAQRFCFEFYKAASIAWGDNTFLFTAYTGAAASAFNGITTLKGLLVKVKDKNIKTATETVSSKCEYDFPST</sequence>
<protein>
    <recommendedName>
        <fullName evidence="4">DNA helicase</fullName>
    </recommendedName>
</protein>
<dbReference type="Proteomes" id="UP000266841">
    <property type="component" value="Unassembled WGS sequence"/>
</dbReference>
<proteinExistence type="predicted"/>
<reference evidence="2 3" key="1">
    <citation type="journal article" date="2012" name="Genome Biol.">
        <title>Genome and low-iron response of an oceanic diatom adapted to chronic iron limitation.</title>
        <authorList>
            <person name="Lommer M."/>
            <person name="Specht M."/>
            <person name="Roy A.S."/>
            <person name="Kraemer L."/>
            <person name="Andreson R."/>
            <person name="Gutowska M.A."/>
            <person name="Wolf J."/>
            <person name="Bergner S.V."/>
            <person name="Schilhabel M.B."/>
            <person name="Klostermeier U.C."/>
            <person name="Beiko R.G."/>
            <person name="Rosenstiel P."/>
            <person name="Hippler M."/>
            <person name="Laroche J."/>
        </authorList>
    </citation>
    <scope>NUCLEOTIDE SEQUENCE [LARGE SCALE GENOMIC DNA]</scope>
    <source>
        <strain evidence="2 3">CCMP1005</strain>
    </source>
</reference>
<dbReference type="AlphaFoldDB" id="K0RAT7"/>